<dbReference type="eggNOG" id="COG1793">
    <property type="taxonomic scope" value="Bacteria"/>
</dbReference>
<dbReference type="Pfam" id="PF01068">
    <property type="entry name" value="DNA_ligase_A_M"/>
    <property type="match status" value="1"/>
</dbReference>
<dbReference type="PANTHER" id="PTHR46637">
    <property type="entry name" value="TIS1421-TRANSPOSASE PROTEIN A"/>
    <property type="match status" value="1"/>
</dbReference>
<dbReference type="InterPro" id="IPR052909">
    <property type="entry name" value="Transposase_6_like"/>
</dbReference>
<dbReference type="GO" id="GO:0006281">
    <property type="term" value="P:DNA repair"/>
    <property type="evidence" value="ECO:0007669"/>
    <property type="project" value="InterPro"/>
</dbReference>
<evidence type="ECO:0000256" key="1">
    <source>
        <dbReference type="SAM" id="MobiDB-lite"/>
    </source>
</evidence>
<dbReference type="STRING" id="930171.Asphe3_21960"/>
<dbReference type="GO" id="GO:0005524">
    <property type="term" value="F:ATP binding"/>
    <property type="evidence" value="ECO:0007669"/>
    <property type="project" value="InterPro"/>
</dbReference>
<name>F0M3Q8_PSEPM</name>
<sequence>MPGGSRFEPKFDGFRLSVVVDDGVTLWSRQGKDLTRSFPELVAAAETQLPNGVILDGEAVVWSEGRLDFDALLRRLGARACLLIVSGLMVEAGGMSRSSVLSDSQWARIQPLLPSSAGRAGRPFRDDRRVVEGIIYRYRCGIAWRDVPTEFGPWQTLWKRHRRYSGDGTWDRLLDRLLVDADDAGVLDWSVSVDSTINRAHQHATNLPRTTGGSVELHESARRAS</sequence>
<proteinExistence type="predicted"/>
<evidence type="ECO:0000313" key="4">
    <source>
        <dbReference type="EMBL" id="ADX73343.1"/>
    </source>
</evidence>
<evidence type="ECO:0000313" key="5">
    <source>
        <dbReference type="Proteomes" id="UP000008639"/>
    </source>
</evidence>
<reference evidence="4 5" key="1">
    <citation type="journal article" date="2011" name="Stand. Genomic Sci.">
        <title>Complete genome sequence of Arthrobacter phenanthrenivorans type strain (Sphe3).</title>
        <authorList>
            <person name="Kallimanis A."/>
            <person name="Labutti K.M."/>
            <person name="Lapidus A."/>
            <person name="Clum A."/>
            <person name="Lykidis A."/>
            <person name="Mavromatis K."/>
            <person name="Pagani I."/>
            <person name="Liolios K."/>
            <person name="Ivanova N."/>
            <person name="Goodwin L."/>
            <person name="Pitluck S."/>
            <person name="Chen A."/>
            <person name="Palaniappan K."/>
            <person name="Markowitz V."/>
            <person name="Bristow J."/>
            <person name="Velentzas A.D."/>
            <person name="Perisynakis A."/>
            <person name="Ouzounis C.C."/>
            <person name="Kyrpides N.C."/>
            <person name="Koukkou A.I."/>
            <person name="Drainas C."/>
        </authorList>
    </citation>
    <scope>NUCLEOTIDE SEQUENCE [LARGE SCALE GENOMIC DNA]</scope>
    <source>
        <strain evidence="5">DSM 18606 / JCM 16027 / LMG 23796 / Sphe3</strain>
    </source>
</reference>
<dbReference type="InterPro" id="IPR025161">
    <property type="entry name" value="IS402-like_dom"/>
</dbReference>
<protein>
    <submittedName>
        <fullName evidence="4">ATP dependent DNA ligase-like protein</fullName>
    </submittedName>
</protein>
<dbReference type="eggNOG" id="COG3293">
    <property type="taxonomic scope" value="Bacteria"/>
</dbReference>
<evidence type="ECO:0000259" key="3">
    <source>
        <dbReference type="Pfam" id="PF13340"/>
    </source>
</evidence>
<gene>
    <name evidence="4" type="ordered locus">Asphe3_21960</name>
</gene>
<feature type="region of interest" description="Disordered" evidence="1">
    <location>
        <begin position="206"/>
        <end position="225"/>
    </location>
</feature>
<evidence type="ECO:0000259" key="2">
    <source>
        <dbReference type="Pfam" id="PF01068"/>
    </source>
</evidence>
<dbReference type="GO" id="GO:0003910">
    <property type="term" value="F:DNA ligase (ATP) activity"/>
    <property type="evidence" value="ECO:0007669"/>
    <property type="project" value="InterPro"/>
</dbReference>
<dbReference type="AlphaFoldDB" id="F0M3Q8"/>
<dbReference type="KEGG" id="apn:Asphe3_21960"/>
<dbReference type="SUPFAM" id="SSF56091">
    <property type="entry name" value="DNA ligase/mRNA capping enzyme, catalytic domain"/>
    <property type="match status" value="1"/>
</dbReference>
<dbReference type="PANTHER" id="PTHR46637:SF1">
    <property type="entry name" value="BLL5188 PROTEIN"/>
    <property type="match status" value="1"/>
</dbReference>
<dbReference type="Gene3D" id="3.30.470.30">
    <property type="entry name" value="DNA ligase/mRNA capping enzyme"/>
    <property type="match status" value="1"/>
</dbReference>
<organism evidence="4 5">
    <name type="scientific">Pseudarthrobacter phenanthrenivorans (strain DSM 18606 / JCM 16027 / LMG 23796 / Sphe3)</name>
    <name type="common">Arthrobacter phenanthrenivorans</name>
    <dbReference type="NCBI Taxonomy" id="930171"/>
    <lineage>
        <taxon>Bacteria</taxon>
        <taxon>Bacillati</taxon>
        <taxon>Actinomycetota</taxon>
        <taxon>Actinomycetes</taxon>
        <taxon>Micrococcales</taxon>
        <taxon>Micrococcaceae</taxon>
        <taxon>Pseudarthrobacter</taxon>
    </lineage>
</organism>
<dbReference type="InterPro" id="IPR012310">
    <property type="entry name" value="DNA_ligase_ATP-dep_cent"/>
</dbReference>
<dbReference type="Pfam" id="PF13340">
    <property type="entry name" value="DUF4096"/>
    <property type="match status" value="1"/>
</dbReference>
<keyword evidence="4" id="KW-0436">Ligase</keyword>
<feature type="domain" description="ATP-dependent DNA ligase family profile" evidence="2">
    <location>
        <begin position="6"/>
        <end position="76"/>
    </location>
</feature>
<dbReference type="EMBL" id="CP002379">
    <property type="protein sequence ID" value="ADX73343.1"/>
    <property type="molecule type" value="Genomic_DNA"/>
</dbReference>
<feature type="compositionally biased region" description="Basic and acidic residues" evidence="1">
    <location>
        <begin position="216"/>
        <end position="225"/>
    </location>
</feature>
<feature type="domain" description="Insertion element IS402-like" evidence="3">
    <location>
        <begin position="101"/>
        <end position="173"/>
    </location>
</feature>
<dbReference type="NCBIfam" id="NF033580">
    <property type="entry name" value="transpos_IS5_3"/>
    <property type="match status" value="1"/>
</dbReference>
<accession>F0M3Q8</accession>
<dbReference type="Proteomes" id="UP000008639">
    <property type="component" value="Chromosome"/>
</dbReference>
<dbReference type="HOGENOM" id="CLU_1227861_0_0_11"/>
<dbReference type="GO" id="GO:0006310">
    <property type="term" value="P:DNA recombination"/>
    <property type="evidence" value="ECO:0007669"/>
    <property type="project" value="InterPro"/>
</dbReference>